<dbReference type="InterPro" id="IPR023606">
    <property type="entry name" value="CoA-Trfase_III_dom_1_sf"/>
</dbReference>
<dbReference type="KEGG" id="dsh:Dshi_3120"/>
<dbReference type="RefSeq" id="WP_012179781.1">
    <property type="nucleotide sequence ID" value="NC_009952.1"/>
</dbReference>
<evidence type="ECO:0000313" key="2">
    <source>
        <dbReference type="EMBL" id="ABV94853.1"/>
    </source>
</evidence>
<reference evidence="3" key="1">
    <citation type="journal article" date="2010" name="ISME J.">
        <title>The complete genome sequence of the algal symbiont Dinoroseobacter shibae: a hitchhiker's guide to life in the sea.</title>
        <authorList>
            <person name="Wagner-Dobler I."/>
            <person name="Ballhausen B."/>
            <person name="Berger M."/>
            <person name="Brinkhoff T."/>
            <person name="Buchholz I."/>
            <person name="Bunk B."/>
            <person name="Cypionka H."/>
            <person name="Daniel R."/>
            <person name="Drepper T."/>
            <person name="Gerdts G."/>
            <person name="Hahnke S."/>
            <person name="Han C."/>
            <person name="Jahn D."/>
            <person name="Kalhoefer D."/>
            <person name="Kiss H."/>
            <person name="Klenk H.P."/>
            <person name="Kyrpides N."/>
            <person name="Liebl W."/>
            <person name="Liesegang H."/>
            <person name="Meincke L."/>
            <person name="Pati A."/>
            <person name="Petersen J."/>
            <person name="Piekarski T."/>
            <person name="Pommerenke C."/>
            <person name="Pradella S."/>
            <person name="Pukall R."/>
            <person name="Rabus R."/>
            <person name="Stackebrandt E."/>
            <person name="Thole S."/>
            <person name="Thompson L."/>
            <person name="Tielen P."/>
            <person name="Tomasch J."/>
            <person name="von Jan M."/>
            <person name="Wanphrut N."/>
            <person name="Wichels A."/>
            <person name="Zech H."/>
            <person name="Simon M."/>
        </authorList>
    </citation>
    <scope>NUCLEOTIDE SEQUENCE [LARGE SCALE GENOMIC DNA]</scope>
    <source>
        <strain evidence="3">DSM 16493 / NCIMB 14021 / DFL 12</strain>
    </source>
</reference>
<dbReference type="InterPro" id="IPR050483">
    <property type="entry name" value="CoA-transferase_III_domain"/>
</dbReference>
<keyword evidence="1 2" id="KW-0808">Transferase</keyword>
<dbReference type="STRING" id="398580.Dshi_3120"/>
<dbReference type="PANTHER" id="PTHR48207:SF3">
    <property type="entry name" value="SUCCINATE--HYDROXYMETHYLGLUTARATE COA-TRANSFERASE"/>
    <property type="match status" value="1"/>
</dbReference>
<dbReference type="Pfam" id="PF02515">
    <property type="entry name" value="CoA_transf_3"/>
    <property type="match status" value="1"/>
</dbReference>
<gene>
    <name evidence="2" type="primary">yfdW2</name>
    <name evidence="2" type="ordered locus">Dshi_3120</name>
</gene>
<name>A8LLA4_DINSH</name>
<dbReference type="SUPFAM" id="SSF89796">
    <property type="entry name" value="CoA-transferase family III (CaiB/BaiF)"/>
    <property type="match status" value="1"/>
</dbReference>
<dbReference type="Proteomes" id="UP000006833">
    <property type="component" value="Chromosome"/>
</dbReference>
<dbReference type="AlphaFoldDB" id="A8LLA4"/>
<dbReference type="EC" id="2.8.3.16" evidence="2"/>
<accession>A8LLA4</accession>
<sequence length="396" mass="41610">MGTETRAPAPLTGVRVLDLTNVLAGPYCGYQLALMGAEVIKVERPGSGDLARQLGADPARNAANMGISFLAQNAQKRSVTLDLKHPQGKALLRRLVAGADVLVENFRPGVMDRLGLGYDVLRLDNPELVYCAISGFGQDGPRKDDPAYDQIVQGVSGVMSITGAPETAPCRVGYPVADTFGGMTAAFAIAAALNARPRGAFLDVSMTEALLSSMGWVVSNYLIGGVAPAPHGNENTTSAPSGTFATADQPINIAANRDSQWESLARHLGLEALLRHPDYATREARKAHRDALRAELERVLTTRAARDWVAELNALGVPAGQVMTVPEALAEQSGLIAEVALAEERLPLAGAPCRVDGRRPVPDAPPPTLGADTERVLAELGVPGAEIAALRAEGVI</sequence>
<protein>
    <submittedName>
        <fullName evidence="2">Formyl-coenzyme A transferase</fullName>
        <ecNumber evidence="2">2.8.3.16</ecNumber>
    </submittedName>
</protein>
<dbReference type="InterPro" id="IPR003673">
    <property type="entry name" value="CoA-Trfase_fam_III"/>
</dbReference>
<evidence type="ECO:0000256" key="1">
    <source>
        <dbReference type="ARBA" id="ARBA00022679"/>
    </source>
</evidence>
<dbReference type="eggNOG" id="COG1804">
    <property type="taxonomic scope" value="Bacteria"/>
</dbReference>
<dbReference type="GO" id="GO:0033608">
    <property type="term" value="F:formyl-CoA transferase activity"/>
    <property type="evidence" value="ECO:0007669"/>
    <property type="project" value="UniProtKB-EC"/>
</dbReference>
<proteinExistence type="predicted"/>
<organism evidence="2 3">
    <name type="scientific">Dinoroseobacter shibae (strain DSM 16493 / NCIMB 14021 / DFL 12)</name>
    <dbReference type="NCBI Taxonomy" id="398580"/>
    <lineage>
        <taxon>Bacteria</taxon>
        <taxon>Pseudomonadati</taxon>
        <taxon>Pseudomonadota</taxon>
        <taxon>Alphaproteobacteria</taxon>
        <taxon>Rhodobacterales</taxon>
        <taxon>Roseobacteraceae</taxon>
        <taxon>Dinoroseobacter</taxon>
    </lineage>
</organism>
<dbReference type="Gene3D" id="3.40.50.10540">
    <property type="entry name" value="Crotonobetainyl-coa:carnitine coa-transferase, domain 1"/>
    <property type="match status" value="1"/>
</dbReference>
<dbReference type="InterPro" id="IPR044855">
    <property type="entry name" value="CoA-Trfase_III_dom3_sf"/>
</dbReference>
<evidence type="ECO:0000313" key="3">
    <source>
        <dbReference type="Proteomes" id="UP000006833"/>
    </source>
</evidence>
<dbReference type="HOGENOM" id="CLU_033975_0_0_5"/>
<dbReference type="Gene3D" id="3.30.1540.10">
    <property type="entry name" value="formyl-coa transferase, domain 3"/>
    <property type="match status" value="1"/>
</dbReference>
<dbReference type="EMBL" id="CP000830">
    <property type="protein sequence ID" value="ABV94853.1"/>
    <property type="molecule type" value="Genomic_DNA"/>
</dbReference>
<dbReference type="OrthoDB" id="7208981at2"/>
<dbReference type="PANTHER" id="PTHR48207">
    <property type="entry name" value="SUCCINATE--HYDROXYMETHYLGLUTARATE COA-TRANSFERASE"/>
    <property type="match status" value="1"/>
</dbReference>
<keyword evidence="3" id="KW-1185">Reference proteome</keyword>